<dbReference type="AlphaFoldDB" id="A0A6C0RHY6"/>
<keyword evidence="6" id="KW-1185">Reference proteome</keyword>
<evidence type="ECO:0000256" key="2">
    <source>
        <dbReference type="ARBA" id="ARBA00023125"/>
    </source>
</evidence>
<keyword evidence="2" id="KW-0238">DNA-binding</keyword>
<dbReference type="SMART" id="SM00342">
    <property type="entry name" value="HTH_ARAC"/>
    <property type="match status" value="1"/>
</dbReference>
<evidence type="ECO:0000313" key="6">
    <source>
        <dbReference type="Proteomes" id="UP000474630"/>
    </source>
</evidence>
<evidence type="ECO:0000256" key="1">
    <source>
        <dbReference type="ARBA" id="ARBA00023015"/>
    </source>
</evidence>
<dbReference type="PROSITE" id="PS01124">
    <property type="entry name" value="HTH_ARAC_FAMILY_2"/>
    <property type="match status" value="1"/>
</dbReference>
<dbReference type="EMBL" id="CP048409">
    <property type="protein sequence ID" value="QIA09153.1"/>
    <property type="molecule type" value="Genomic_DNA"/>
</dbReference>
<name>A0A6C0RHY6_9BACT</name>
<dbReference type="GO" id="GO:0043565">
    <property type="term" value="F:sequence-specific DNA binding"/>
    <property type="evidence" value="ECO:0007669"/>
    <property type="project" value="InterPro"/>
</dbReference>
<dbReference type="Proteomes" id="UP000474630">
    <property type="component" value="Chromosome"/>
</dbReference>
<gene>
    <name evidence="5" type="ORF">G0Q07_16145</name>
</gene>
<evidence type="ECO:0000256" key="3">
    <source>
        <dbReference type="ARBA" id="ARBA00023163"/>
    </source>
</evidence>
<dbReference type="KEGG" id="drc:G0Q07_16145"/>
<organism evidence="5 6">
    <name type="scientific">Draconibacterium halophilum</name>
    <dbReference type="NCBI Taxonomy" id="2706887"/>
    <lineage>
        <taxon>Bacteria</taxon>
        <taxon>Pseudomonadati</taxon>
        <taxon>Bacteroidota</taxon>
        <taxon>Bacteroidia</taxon>
        <taxon>Marinilabiliales</taxon>
        <taxon>Prolixibacteraceae</taxon>
        <taxon>Draconibacterium</taxon>
    </lineage>
</organism>
<dbReference type="Gene3D" id="1.10.10.60">
    <property type="entry name" value="Homeodomain-like"/>
    <property type="match status" value="1"/>
</dbReference>
<evidence type="ECO:0000259" key="4">
    <source>
        <dbReference type="PROSITE" id="PS01124"/>
    </source>
</evidence>
<accession>A0A6C0RHY6</accession>
<reference evidence="5 6" key="1">
    <citation type="submission" date="2020-02" db="EMBL/GenBank/DDBJ databases">
        <title>Genome sequencing for Draconibacterium sp. strain M1.</title>
        <authorList>
            <person name="Park S.-J."/>
        </authorList>
    </citation>
    <scope>NUCLEOTIDE SEQUENCE [LARGE SCALE GENOMIC DNA]</scope>
    <source>
        <strain evidence="5 6">M1</strain>
    </source>
</reference>
<feature type="domain" description="HTH araC/xylS-type" evidence="4">
    <location>
        <begin position="62"/>
        <end position="160"/>
    </location>
</feature>
<dbReference type="SUPFAM" id="SSF46689">
    <property type="entry name" value="Homeodomain-like"/>
    <property type="match status" value="1"/>
</dbReference>
<dbReference type="GO" id="GO:0003700">
    <property type="term" value="F:DNA-binding transcription factor activity"/>
    <property type="evidence" value="ECO:0007669"/>
    <property type="project" value="InterPro"/>
</dbReference>
<keyword evidence="1" id="KW-0805">Transcription regulation</keyword>
<keyword evidence="3" id="KW-0804">Transcription</keyword>
<dbReference type="PANTHER" id="PTHR43280">
    <property type="entry name" value="ARAC-FAMILY TRANSCRIPTIONAL REGULATOR"/>
    <property type="match status" value="1"/>
</dbReference>
<protein>
    <submittedName>
        <fullName evidence="5">AraC family transcriptional regulator</fullName>
    </submittedName>
</protein>
<proteinExistence type="predicted"/>
<dbReference type="RefSeq" id="WP_163348122.1">
    <property type="nucleotide sequence ID" value="NZ_CP048409.1"/>
</dbReference>
<sequence>MNEFIGIYKALFHKLSDDQFKYKLELVDAYLKVIKIYTEDIKDQVIRNMPKNNLCRQKVIFDAFINEIIQHFRIERGVTFYAEKLFLSPKHLSKVVKDVSNKLPSEWIRELVILEAKALLRSQKYTVQQISEILNFTSPSFFGRYFREEVGCTPRNYQIDNEA</sequence>
<dbReference type="PANTHER" id="PTHR43280:SF32">
    <property type="entry name" value="TRANSCRIPTIONAL REGULATORY PROTEIN"/>
    <property type="match status" value="1"/>
</dbReference>
<evidence type="ECO:0000313" key="5">
    <source>
        <dbReference type="EMBL" id="QIA09153.1"/>
    </source>
</evidence>
<dbReference type="InterPro" id="IPR009057">
    <property type="entry name" value="Homeodomain-like_sf"/>
</dbReference>
<dbReference type="InterPro" id="IPR018060">
    <property type="entry name" value="HTH_AraC"/>
</dbReference>
<dbReference type="Pfam" id="PF12833">
    <property type="entry name" value="HTH_18"/>
    <property type="match status" value="1"/>
</dbReference>